<keyword evidence="2" id="KW-1185">Reference proteome</keyword>
<proteinExistence type="predicted"/>
<protein>
    <submittedName>
        <fullName evidence="1">Class I SAM-dependent methyltransferase</fullName>
    </submittedName>
</protein>
<dbReference type="GO" id="GO:0032259">
    <property type="term" value="P:methylation"/>
    <property type="evidence" value="ECO:0007669"/>
    <property type="project" value="UniProtKB-KW"/>
</dbReference>
<reference evidence="1 2" key="1">
    <citation type="submission" date="2023-03" db="EMBL/GenBank/DDBJ databases">
        <title>Bacillus Genome Sequencing.</title>
        <authorList>
            <person name="Dunlap C."/>
        </authorList>
    </citation>
    <scope>NUCLEOTIDE SEQUENCE [LARGE SCALE GENOMIC DNA]</scope>
    <source>
        <strain evidence="1 2">B-23453</strain>
    </source>
</reference>
<dbReference type="RefSeq" id="WP_066269994.1">
    <property type="nucleotide sequence ID" value="NZ_JARMAB010000011.1"/>
</dbReference>
<dbReference type="PANTHER" id="PTHR35276:SF1">
    <property type="entry name" value="TRNA (MNM(5)S(2)U34)-METHYLTRANSFERASE, CHLOROPLASTIC"/>
    <property type="match status" value="1"/>
</dbReference>
<gene>
    <name evidence="1" type="ORF">P4T90_08530</name>
</gene>
<dbReference type="InterPro" id="IPR010719">
    <property type="entry name" value="MnmM_MeTrfase"/>
</dbReference>
<dbReference type="Pfam" id="PF06962">
    <property type="entry name" value="rRNA_methylase"/>
    <property type="match status" value="1"/>
</dbReference>
<accession>A0ABU6MEP7</accession>
<keyword evidence="1" id="KW-0489">Methyltransferase</keyword>
<comment type="caution">
    <text evidence="1">The sequence shown here is derived from an EMBL/GenBank/DDBJ whole genome shotgun (WGS) entry which is preliminary data.</text>
</comment>
<dbReference type="Proteomes" id="UP001341444">
    <property type="component" value="Unassembled WGS sequence"/>
</dbReference>
<keyword evidence="1" id="KW-0808">Transferase</keyword>
<dbReference type="PANTHER" id="PTHR35276">
    <property type="entry name" value="S-ADENOSYL-L-METHIONINE-DEPENDENT METHYLTRANSFERASES SUPERFAMILY PROTEIN"/>
    <property type="match status" value="1"/>
</dbReference>
<name>A0ABU6MEP7_9BACI</name>
<organism evidence="1 2">
    <name type="scientific">Heyndrickxia acidicola</name>
    <dbReference type="NCBI Taxonomy" id="209389"/>
    <lineage>
        <taxon>Bacteria</taxon>
        <taxon>Bacillati</taxon>
        <taxon>Bacillota</taxon>
        <taxon>Bacilli</taxon>
        <taxon>Bacillales</taxon>
        <taxon>Bacillaceae</taxon>
        <taxon>Heyndrickxia</taxon>
    </lineage>
</organism>
<sequence>MKLQRIIPFAHQLLQSALTTGDIAVDCTAGNGHDTLFLAKLVEERGHVFGFDIQREAILQTEKRLKEENIANATLFNQGHETIQKAIPETAKGKVKGAIFNLGYLPGGDKHIVTHASSTMEAIEQLLDFMPSEGLIVVVIYHGHPEGQEEKNALMDYLSQLDQKKAHVLLYQFINQANDPPFIIAIEKR</sequence>
<dbReference type="GO" id="GO:0008168">
    <property type="term" value="F:methyltransferase activity"/>
    <property type="evidence" value="ECO:0007669"/>
    <property type="project" value="UniProtKB-KW"/>
</dbReference>
<evidence type="ECO:0000313" key="2">
    <source>
        <dbReference type="Proteomes" id="UP001341444"/>
    </source>
</evidence>
<dbReference type="InterPro" id="IPR029063">
    <property type="entry name" value="SAM-dependent_MTases_sf"/>
</dbReference>
<evidence type="ECO:0000313" key="1">
    <source>
        <dbReference type="EMBL" id="MED1203123.1"/>
    </source>
</evidence>
<dbReference type="EMBL" id="JARMAB010000011">
    <property type="protein sequence ID" value="MED1203123.1"/>
    <property type="molecule type" value="Genomic_DNA"/>
</dbReference>
<dbReference type="SUPFAM" id="SSF53335">
    <property type="entry name" value="S-adenosyl-L-methionine-dependent methyltransferases"/>
    <property type="match status" value="1"/>
</dbReference>
<dbReference type="Gene3D" id="3.40.50.150">
    <property type="entry name" value="Vaccinia Virus protein VP39"/>
    <property type="match status" value="1"/>
</dbReference>